<evidence type="ECO:0000313" key="1">
    <source>
        <dbReference type="EMBL" id="AQT27804.1"/>
    </source>
</evidence>
<name>A0A1S6L1F6_9CAUD</name>
<protein>
    <recommendedName>
        <fullName evidence="3">Phosphoribosyltransferase domain-containing protein</fullName>
    </recommendedName>
</protein>
<organism evidence="1 2">
    <name type="scientific">Ralstonia phage RS-PI-1</name>
    <dbReference type="NCBI Taxonomy" id="1958965"/>
    <lineage>
        <taxon>Viruses</taxon>
        <taxon>Duplodnaviria</taxon>
        <taxon>Heunggongvirae</taxon>
        <taxon>Uroviricota</taxon>
        <taxon>Caudoviricetes</taxon>
        <taxon>Autographivirales</taxon>
        <taxon>Autonotataviridae</taxon>
        <taxon>Ampunavirus</taxon>
        <taxon>Ampunavirus RSPI1</taxon>
    </lineage>
</organism>
<dbReference type="SUPFAM" id="SSF53271">
    <property type="entry name" value="PRTase-like"/>
    <property type="match status" value="1"/>
</dbReference>
<dbReference type="Proteomes" id="UP000224348">
    <property type="component" value="Segment"/>
</dbReference>
<proteinExistence type="predicted"/>
<evidence type="ECO:0000313" key="2">
    <source>
        <dbReference type="Proteomes" id="UP000224348"/>
    </source>
</evidence>
<accession>A0A1S6L1F6</accession>
<reference evidence="1 2" key="1">
    <citation type="submission" date="2017-01" db="EMBL/GenBank/DDBJ databases">
        <title>Isolation and complete genomic analysis of a novel lytic bacteriophage infecting the Ralstonia solanacearum.</title>
        <authorList>
            <person name="Su J."/>
            <person name="Sun H."/>
            <person name="Liu J."/>
            <person name="Guo Z."/>
            <person name="Fan G."/>
            <person name="Gu G."/>
            <person name="Wang G."/>
        </authorList>
    </citation>
    <scope>NUCLEOTIDE SEQUENCE [LARGE SCALE GENOMIC DNA]</scope>
</reference>
<dbReference type="KEGG" id="vg:54979928"/>
<dbReference type="InterPro" id="IPR029057">
    <property type="entry name" value="PRTase-like"/>
</dbReference>
<dbReference type="Gene3D" id="3.40.50.2020">
    <property type="match status" value="1"/>
</dbReference>
<keyword evidence="2" id="KW-1185">Reference proteome</keyword>
<dbReference type="GeneID" id="54979928"/>
<dbReference type="EMBL" id="KY464836">
    <property type="protein sequence ID" value="AQT27804.1"/>
    <property type="molecule type" value="Genomic_DNA"/>
</dbReference>
<dbReference type="RefSeq" id="YP_009789781.1">
    <property type="nucleotide sequence ID" value="NC_047816.1"/>
</dbReference>
<evidence type="ECO:0008006" key="3">
    <source>
        <dbReference type="Google" id="ProtNLM"/>
    </source>
</evidence>
<sequence length="157" mass="17118">MQVFNPYSTVMFDPKQLRAVVAELARQLPALQEQFDFDTIAVTGKSGTAVGFALSMVTGINVVHVRKGESTHGDMVEGSGNEFSRYAFFDDFVCSGSTRDRVHEELVNCAKTRGADAPECVLTIEYQCMGQSTSRLADKRFRIAAPSNLDAASIAIN</sequence>